<protein>
    <submittedName>
        <fullName evidence="4">CASP-like protein</fullName>
    </submittedName>
</protein>
<dbReference type="OrthoDB" id="6282315at2759"/>
<organism evidence="4">
    <name type="scientific">Hydatigena taeniaeformis</name>
    <name type="common">Feline tapeworm</name>
    <name type="synonym">Taenia taeniaeformis</name>
    <dbReference type="NCBI Taxonomy" id="6205"/>
    <lineage>
        <taxon>Eukaryota</taxon>
        <taxon>Metazoa</taxon>
        <taxon>Spiralia</taxon>
        <taxon>Lophotrochozoa</taxon>
        <taxon>Platyhelminthes</taxon>
        <taxon>Cestoda</taxon>
        <taxon>Eucestoda</taxon>
        <taxon>Cyclophyllidea</taxon>
        <taxon>Taeniidae</taxon>
        <taxon>Hydatigera</taxon>
    </lineage>
</organism>
<proteinExistence type="predicted"/>
<keyword evidence="1" id="KW-0812">Transmembrane</keyword>
<keyword evidence="1" id="KW-0472">Membrane</keyword>
<keyword evidence="1" id="KW-1133">Transmembrane helix</keyword>
<reference evidence="2 3" key="2">
    <citation type="submission" date="2018-11" db="EMBL/GenBank/DDBJ databases">
        <authorList>
            <consortium name="Pathogen Informatics"/>
        </authorList>
    </citation>
    <scope>NUCLEOTIDE SEQUENCE [LARGE SCALE GENOMIC DNA]</scope>
</reference>
<reference evidence="4" key="1">
    <citation type="submission" date="2017-02" db="UniProtKB">
        <authorList>
            <consortium name="WormBaseParasite"/>
        </authorList>
    </citation>
    <scope>IDENTIFICATION</scope>
</reference>
<gene>
    <name evidence="2" type="ORF">TTAC_LOCUS3769</name>
</gene>
<evidence type="ECO:0000313" key="4">
    <source>
        <dbReference type="WBParaSite" id="TTAC_0000378401-mRNA-1"/>
    </source>
</evidence>
<keyword evidence="3" id="KW-1185">Reference proteome</keyword>
<evidence type="ECO:0000313" key="2">
    <source>
        <dbReference type="EMBL" id="VDM23328.1"/>
    </source>
</evidence>
<feature type="transmembrane region" description="Helical" evidence="1">
    <location>
        <begin position="177"/>
        <end position="194"/>
    </location>
</feature>
<dbReference type="AlphaFoldDB" id="A0A0R3WSP4"/>
<sequence>MLTTDLRPTDWAMKLRRFTPHSFIQRSALPCLWTINLAPHLTSKVGTTSVLVQLEPSLKSMQQTRSHSAGLKAFLTGKMQPQKVDGQWRVSSRVSSLLSPRGLNARVRTCCVRIISLVIVSPANLSRSSWAWLVLLSAFFCTAVIDGLILSFGLHVLEMMEADTFTLGDTNTTNISFSLYLLPGALLTGMHLYASKSSQVTFG</sequence>
<evidence type="ECO:0000256" key="1">
    <source>
        <dbReference type="SAM" id="Phobius"/>
    </source>
</evidence>
<dbReference type="STRING" id="6205.A0A0R3WSP4"/>
<name>A0A0R3WSP4_HYDTA</name>
<accession>A0A0R3WSP4</accession>
<dbReference type="WBParaSite" id="TTAC_0000378401-mRNA-1">
    <property type="protein sequence ID" value="TTAC_0000378401-mRNA-1"/>
    <property type="gene ID" value="TTAC_0000378401"/>
</dbReference>
<evidence type="ECO:0000313" key="3">
    <source>
        <dbReference type="Proteomes" id="UP000274429"/>
    </source>
</evidence>
<dbReference type="Proteomes" id="UP000274429">
    <property type="component" value="Unassembled WGS sequence"/>
</dbReference>
<dbReference type="EMBL" id="UYWX01003019">
    <property type="protein sequence ID" value="VDM23328.1"/>
    <property type="molecule type" value="Genomic_DNA"/>
</dbReference>
<feature type="transmembrane region" description="Helical" evidence="1">
    <location>
        <begin position="130"/>
        <end position="157"/>
    </location>
</feature>